<organism evidence="7 8">
    <name type="scientific">Methylobacterium crusticola</name>
    <dbReference type="NCBI Taxonomy" id="1697972"/>
    <lineage>
        <taxon>Bacteria</taxon>
        <taxon>Pseudomonadati</taxon>
        <taxon>Pseudomonadota</taxon>
        <taxon>Alphaproteobacteria</taxon>
        <taxon>Hyphomicrobiales</taxon>
        <taxon>Methylobacteriaceae</taxon>
        <taxon>Methylobacterium</taxon>
    </lineage>
</organism>
<evidence type="ECO:0000256" key="3">
    <source>
        <dbReference type="ARBA" id="ARBA00022603"/>
    </source>
</evidence>
<dbReference type="Gene3D" id="3.40.50.150">
    <property type="entry name" value="Vaccinia Virus protein VP39"/>
    <property type="match status" value="1"/>
</dbReference>
<evidence type="ECO:0000256" key="5">
    <source>
        <dbReference type="ARBA" id="ARBA00022691"/>
    </source>
</evidence>
<feature type="domain" description="Methyltransferase small" evidence="6">
    <location>
        <begin position="138"/>
        <end position="301"/>
    </location>
</feature>
<gene>
    <name evidence="7" type="primary">rsmC_1</name>
    <name evidence="7" type="ORF">OPKNFCMD_0950</name>
</gene>
<name>A0ABQ4QTG1_9HYPH</name>
<reference evidence="7" key="2">
    <citation type="submission" date="2021-08" db="EMBL/GenBank/DDBJ databases">
        <authorList>
            <person name="Tani A."/>
            <person name="Ola A."/>
            <person name="Ogura Y."/>
            <person name="Katsura K."/>
            <person name="Hayashi T."/>
        </authorList>
    </citation>
    <scope>NUCLEOTIDE SEQUENCE</scope>
    <source>
        <strain evidence="7">KCTC 52305</strain>
    </source>
</reference>
<dbReference type="PANTHER" id="PTHR47816:SF4">
    <property type="entry name" value="RIBOSOMAL RNA SMALL SUBUNIT METHYLTRANSFERASE C"/>
    <property type="match status" value="1"/>
</dbReference>
<evidence type="ECO:0000256" key="2">
    <source>
        <dbReference type="ARBA" id="ARBA00022552"/>
    </source>
</evidence>
<dbReference type="InterPro" id="IPR002052">
    <property type="entry name" value="DNA_methylase_N6_adenine_CS"/>
</dbReference>
<protein>
    <submittedName>
        <fullName evidence="7">Ribosomal RNA small subunit methyltransferase C</fullName>
    </submittedName>
</protein>
<keyword evidence="8" id="KW-1185">Reference proteome</keyword>
<dbReference type="CDD" id="cd02440">
    <property type="entry name" value="AdoMet_MTases"/>
    <property type="match status" value="1"/>
</dbReference>
<dbReference type="GO" id="GO:0008168">
    <property type="term" value="F:methyltransferase activity"/>
    <property type="evidence" value="ECO:0007669"/>
    <property type="project" value="UniProtKB-KW"/>
</dbReference>
<evidence type="ECO:0000256" key="4">
    <source>
        <dbReference type="ARBA" id="ARBA00022679"/>
    </source>
</evidence>
<proteinExistence type="predicted"/>
<dbReference type="PROSITE" id="PS00092">
    <property type="entry name" value="N6_MTASE"/>
    <property type="match status" value="1"/>
</dbReference>
<keyword evidence="3 7" id="KW-0489">Methyltransferase</keyword>
<dbReference type="EMBL" id="BPQH01000002">
    <property type="protein sequence ID" value="GJD48234.1"/>
    <property type="molecule type" value="Genomic_DNA"/>
</dbReference>
<evidence type="ECO:0000256" key="1">
    <source>
        <dbReference type="ARBA" id="ARBA00022490"/>
    </source>
</evidence>
<comment type="caution">
    <text evidence="7">The sequence shown here is derived from an EMBL/GenBank/DDBJ whole genome shotgun (WGS) entry which is preliminary data.</text>
</comment>
<keyword evidence="4" id="KW-0808">Transferase</keyword>
<dbReference type="Pfam" id="PF05175">
    <property type="entry name" value="MTS"/>
    <property type="match status" value="1"/>
</dbReference>
<accession>A0ABQ4QTG1</accession>
<keyword evidence="2" id="KW-0698">rRNA processing</keyword>
<dbReference type="Proteomes" id="UP001055167">
    <property type="component" value="Unassembled WGS sequence"/>
</dbReference>
<evidence type="ECO:0000313" key="7">
    <source>
        <dbReference type="EMBL" id="GJD48234.1"/>
    </source>
</evidence>
<dbReference type="InterPro" id="IPR029063">
    <property type="entry name" value="SAM-dependent_MTases_sf"/>
</dbReference>
<evidence type="ECO:0000313" key="8">
    <source>
        <dbReference type="Proteomes" id="UP001055167"/>
    </source>
</evidence>
<dbReference type="GO" id="GO:0032259">
    <property type="term" value="P:methylation"/>
    <property type="evidence" value="ECO:0007669"/>
    <property type="project" value="UniProtKB-KW"/>
</dbReference>
<dbReference type="PANTHER" id="PTHR47816">
    <property type="entry name" value="RIBOSOMAL RNA SMALL SUBUNIT METHYLTRANSFERASE C"/>
    <property type="match status" value="1"/>
</dbReference>
<dbReference type="InterPro" id="IPR046977">
    <property type="entry name" value="RsmC/RlmG"/>
</dbReference>
<evidence type="ECO:0000259" key="6">
    <source>
        <dbReference type="Pfam" id="PF05175"/>
    </source>
</evidence>
<reference evidence="7" key="1">
    <citation type="journal article" date="2021" name="Front. Microbiol.">
        <title>Comprehensive Comparative Genomics and Phenotyping of Methylobacterium Species.</title>
        <authorList>
            <person name="Alessa O."/>
            <person name="Ogura Y."/>
            <person name="Fujitani Y."/>
            <person name="Takami H."/>
            <person name="Hayashi T."/>
            <person name="Sahin N."/>
            <person name="Tani A."/>
        </authorList>
    </citation>
    <scope>NUCLEOTIDE SEQUENCE</scope>
    <source>
        <strain evidence="7">KCTC 52305</strain>
    </source>
</reference>
<dbReference type="InterPro" id="IPR007848">
    <property type="entry name" value="Small_mtfrase_dom"/>
</dbReference>
<dbReference type="SUPFAM" id="SSF53335">
    <property type="entry name" value="S-adenosyl-L-methionine-dependent methyltransferases"/>
    <property type="match status" value="1"/>
</dbReference>
<sequence length="305" mass="31709">MTDAIPAGVWGHPPADLVALPDGARQLSPLIPGSAALEELAPGHLGSLTILAPPGTLERRHALAHALRALAPGGALTALAPKDKGGARLRRELAGFGCAVDETARRHHRICRVRRPAEPAGLEAAIDEGAPRLLAETGLWSQPGLFAWNRIDPGTALLLGALPALAGRGADLGCGLGVIARAVLASPGVEALALVDIDRRAVAAARRNVADARAAFAWADARDADAVPDRLDFVVMNPPFHDGGAEDQALGQAFIRRAAGALRPGGTLWLTANAHLPYEAVLSEAFRQVTPRAASGGFKVFEARR</sequence>
<keyword evidence="5" id="KW-0949">S-adenosyl-L-methionine</keyword>
<dbReference type="RefSeq" id="WP_128562969.1">
    <property type="nucleotide sequence ID" value="NZ_BPQH01000002.1"/>
</dbReference>
<keyword evidence="1" id="KW-0963">Cytoplasm</keyword>